<dbReference type="EMBL" id="JBHLXP010000005">
    <property type="protein sequence ID" value="MFC0050092.1"/>
    <property type="molecule type" value="Genomic_DNA"/>
</dbReference>
<keyword evidence="3" id="KW-1185">Reference proteome</keyword>
<evidence type="ECO:0000313" key="2">
    <source>
        <dbReference type="EMBL" id="MFC0050092.1"/>
    </source>
</evidence>
<accession>A0ABV6BJ74</accession>
<feature type="domain" description="Lysine-specific metallo-endopeptidase" evidence="1">
    <location>
        <begin position="9"/>
        <end position="35"/>
    </location>
</feature>
<dbReference type="EC" id="3.4.24.-" evidence="2"/>
<evidence type="ECO:0000313" key="3">
    <source>
        <dbReference type="Proteomes" id="UP001589813"/>
    </source>
</evidence>
<dbReference type="SUPFAM" id="SSF55486">
    <property type="entry name" value="Metalloproteases ('zincins'), catalytic domain"/>
    <property type="match status" value="1"/>
</dbReference>
<reference evidence="2 3" key="1">
    <citation type="submission" date="2024-09" db="EMBL/GenBank/DDBJ databases">
        <authorList>
            <person name="Sun Q."/>
            <person name="Mori K."/>
        </authorList>
    </citation>
    <scope>NUCLEOTIDE SEQUENCE [LARGE SCALE GENOMIC DNA]</scope>
    <source>
        <strain evidence="2 3">KCTC 23315</strain>
    </source>
</reference>
<keyword evidence="2" id="KW-0378">Hydrolase</keyword>
<proteinExistence type="predicted"/>
<gene>
    <name evidence="2" type="ORF">ACFFJP_17450</name>
</gene>
<dbReference type="InterPro" id="IPR029463">
    <property type="entry name" value="Lys_MEP"/>
</dbReference>
<dbReference type="InterPro" id="IPR024079">
    <property type="entry name" value="MetalloPept_cat_dom_sf"/>
</dbReference>
<dbReference type="GO" id="GO:0016787">
    <property type="term" value="F:hydrolase activity"/>
    <property type="evidence" value="ECO:0007669"/>
    <property type="project" value="UniProtKB-KW"/>
</dbReference>
<sequence length="41" mass="4463">MGATIWQLWSAAKSLALSNPTQAVKNADSHEYFAENTPAQN</sequence>
<dbReference type="Proteomes" id="UP001589813">
    <property type="component" value="Unassembled WGS sequence"/>
</dbReference>
<evidence type="ECO:0000259" key="1">
    <source>
        <dbReference type="Pfam" id="PF14521"/>
    </source>
</evidence>
<comment type="caution">
    <text evidence="2">The sequence shown here is derived from an EMBL/GenBank/DDBJ whole genome shotgun (WGS) entry which is preliminary data.</text>
</comment>
<dbReference type="Pfam" id="PF14521">
    <property type="entry name" value="Aspzincin_M35"/>
    <property type="match status" value="1"/>
</dbReference>
<dbReference type="Gene3D" id="3.40.390.10">
    <property type="entry name" value="Collagenase (Catalytic Domain)"/>
    <property type="match status" value="1"/>
</dbReference>
<name>A0ABV6BJ74_9GAMM</name>
<dbReference type="RefSeq" id="WP_377247221.1">
    <property type="nucleotide sequence ID" value="NZ_JBHLXP010000005.1"/>
</dbReference>
<protein>
    <submittedName>
        <fullName evidence="2">M35 family metallo-endopeptidase</fullName>
        <ecNumber evidence="2">3.4.24.-</ecNumber>
    </submittedName>
</protein>
<organism evidence="2 3">
    <name type="scientific">Rheinheimera tilapiae</name>
    <dbReference type="NCBI Taxonomy" id="875043"/>
    <lineage>
        <taxon>Bacteria</taxon>
        <taxon>Pseudomonadati</taxon>
        <taxon>Pseudomonadota</taxon>
        <taxon>Gammaproteobacteria</taxon>
        <taxon>Chromatiales</taxon>
        <taxon>Chromatiaceae</taxon>
        <taxon>Rheinheimera</taxon>
    </lineage>
</organism>